<dbReference type="STRING" id="1122146.IV53_GL000793"/>
<dbReference type="AlphaFoldDB" id="A0A0R2KR80"/>
<feature type="transmembrane region" description="Helical" evidence="1">
    <location>
        <begin position="73"/>
        <end position="94"/>
    </location>
</feature>
<keyword evidence="1" id="KW-0472">Membrane</keyword>
<dbReference type="RefSeq" id="WP_027107225.1">
    <property type="nucleotide sequence ID" value="NZ_JQBZ01000025.1"/>
</dbReference>
<proteinExistence type="predicted"/>
<accession>A0A0R2KR80</accession>
<name>A0A0R2KR80_9LACO</name>
<organism evidence="2 3">
    <name type="scientific">Ligilactobacillus ceti DSM 22408</name>
    <dbReference type="NCBI Taxonomy" id="1122146"/>
    <lineage>
        <taxon>Bacteria</taxon>
        <taxon>Bacillati</taxon>
        <taxon>Bacillota</taxon>
        <taxon>Bacilli</taxon>
        <taxon>Lactobacillales</taxon>
        <taxon>Lactobacillaceae</taxon>
        <taxon>Ligilactobacillus</taxon>
    </lineage>
</organism>
<evidence type="ECO:0008006" key="4">
    <source>
        <dbReference type="Google" id="ProtNLM"/>
    </source>
</evidence>
<sequence>MILNQHLTSKEAELFYQKYQNPLTLHQFFHKNKLLKKIKNQNILLLTVLVMTLISFLIAWWSVKLFGVNIGPIINLIMSYVGVFYSAILILLLMSRISQKRTSRFLENADLSYQPDEQTITFKKYTYPVAIVTQLAFYDGYVTFILKNNKQLHFKLATDLTLADLESFFPQAEVIKPAASQELLTPPQKKKKYQRRLHGLMLLNALTVSVLFIILSVPKGLSLRWYWLSIVILILEIGWFYYFYLLIHHFDKKYAFIKHNTVQPSATWRTLQYYVQILLFFFVTIMFILLAVYLFLFASESKEKPLPKQPNYIQIQTDSYDPVIYVYKKVGWLYKQPAINQFELPKVTQKPKIKAPKTPVQPQESEPKQESLSVQIEKGMHQIFAQEFASHSGFQYRQDYNAQGQPIGIVFENQHHINYLLFDKKSSNQKCLLYIYYQSQKNSDGSYSPSEAEFLNSYAYNINTQKVVASGQKDWSDQPTQAFLNMTE</sequence>
<dbReference type="EMBL" id="JQBZ01000025">
    <property type="protein sequence ID" value="KRN88823.1"/>
    <property type="molecule type" value="Genomic_DNA"/>
</dbReference>
<keyword evidence="3" id="KW-1185">Reference proteome</keyword>
<feature type="transmembrane region" description="Helical" evidence="1">
    <location>
        <begin position="197"/>
        <end position="218"/>
    </location>
</feature>
<comment type="caution">
    <text evidence="2">The sequence shown here is derived from an EMBL/GenBank/DDBJ whole genome shotgun (WGS) entry which is preliminary data.</text>
</comment>
<feature type="transmembrane region" description="Helical" evidence="1">
    <location>
        <begin position="43"/>
        <end position="61"/>
    </location>
</feature>
<reference evidence="2 3" key="1">
    <citation type="journal article" date="2015" name="Genome Announc.">
        <title>Expanding the biotechnology potential of lactobacilli through comparative genomics of 213 strains and associated genera.</title>
        <authorList>
            <person name="Sun Z."/>
            <person name="Harris H.M."/>
            <person name="McCann A."/>
            <person name="Guo C."/>
            <person name="Argimon S."/>
            <person name="Zhang W."/>
            <person name="Yang X."/>
            <person name="Jeffery I.B."/>
            <person name="Cooney J.C."/>
            <person name="Kagawa T.F."/>
            <person name="Liu W."/>
            <person name="Song Y."/>
            <person name="Salvetti E."/>
            <person name="Wrobel A."/>
            <person name="Rasinkangas P."/>
            <person name="Parkhill J."/>
            <person name="Rea M.C."/>
            <person name="O'Sullivan O."/>
            <person name="Ritari J."/>
            <person name="Douillard F.P."/>
            <person name="Paul Ross R."/>
            <person name="Yang R."/>
            <person name="Briner A.E."/>
            <person name="Felis G.E."/>
            <person name="de Vos W.M."/>
            <person name="Barrangou R."/>
            <person name="Klaenhammer T.R."/>
            <person name="Caufield P.W."/>
            <person name="Cui Y."/>
            <person name="Zhang H."/>
            <person name="O'Toole P.W."/>
        </authorList>
    </citation>
    <scope>NUCLEOTIDE SEQUENCE [LARGE SCALE GENOMIC DNA]</scope>
    <source>
        <strain evidence="2 3">DSM 22408</strain>
    </source>
</reference>
<keyword evidence="1" id="KW-0812">Transmembrane</keyword>
<evidence type="ECO:0000256" key="1">
    <source>
        <dbReference type="SAM" id="Phobius"/>
    </source>
</evidence>
<keyword evidence="1" id="KW-1133">Transmembrane helix</keyword>
<feature type="transmembrane region" description="Helical" evidence="1">
    <location>
        <begin position="273"/>
        <end position="298"/>
    </location>
</feature>
<evidence type="ECO:0000313" key="3">
    <source>
        <dbReference type="Proteomes" id="UP000051500"/>
    </source>
</evidence>
<dbReference type="Proteomes" id="UP000051500">
    <property type="component" value="Unassembled WGS sequence"/>
</dbReference>
<evidence type="ECO:0000313" key="2">
    <source>
        <dbReference type="EMBL" id="KRN88823.1"/>
    </source>
</evidence>
<dbReference type="eggNOG" id="ENOG5031FZH">
    <property type="taxonomic scope" value="Bacteria"/>
</dbReference>
<feature type="transmembrane region" description="Helical" evidence="1">
    <location>
        <begin position="224"/>
        <end position="247"/>
    </location>
</feature>
<protein>
    <recommendedName>
        <fullName evidence="4">YcxB-like protein domain-containing protein</fullName>
    </recommendedName>
</protein>
<dbReference type="PATRIC" id="fig|1122146.4.peg.823"/>
<gene>
    <name evidence="2" type="ORF">IV53_GL000793</name>
</gene>